<reference evidence="1 2" key="1">
    <citation type="journal article" date="2014" name="J. Biotechnol.">
        <title>Complete genome sequence of the actinobacterium Actinoplanes friuliensis HAG 010964, producer of the lipopeptide antibiotic friulimycin.</title>
        <authorList>
            <person name="Ruckert C."/>
            <person name="Szczepanowski R."/>
            <person name="Albersmeier A."/>
            <person name="Goesmann A."/>
            <person name="Fischer N."/>
            <person name="Steinkamper A."/>
            <person name="Puhler A."/>
            <person name="Biener R."/>
            <person name="Schwartz D."/>
            <person name="Kalinowski J."/>
        </authorList>
    </citation>
    <scope>NUCLEOTIDE SEQUENCE [LARGE SCALE GENOMIC DNA]</scope>
    <source>
        <strain evidence="1 2">DSM 7358</strain>
    </source>
</reference>
<dbReference type="KEGG" id="afs:AFR_26585"/>
<dbReference type="Pfam" id="PF19744">
    <property type="entry name" value="DUF6232"/>
    <property type="match status" value="1"/>
</dbReference>
<evidence type="ECO:0000313" key="2">
    <source>
        <dbReference type="Proteomes" id="UP000017746"/>
    </source>
</evidence>
<dbReference type="Proteomes" id="UP000017746">
    <property type="component" value="Chromosome"/>
</dbReference>
<accession>U5W3A2</accession>
<dbReference type="HOGENOM" id="CLU_147818_0_0_11"/>
<protein>
    <submittedName>
        <fullName evidence="1">Uncharacterized protein</fullName>
    </submittedName>
</protein>
<dbReference type="InterPro" id="IPR045629">
    <property type="entry name" value="DUF6232"/>
</dbReference>
<dbReference type="EMBL" id="CP006272">
    <property type="protein sequence ID" value="AGZ43579.1"/>
    <property type="molecule type" value="Genomic_DNA"/>
</dbReference>
<organism evidence="1 2">
    <name type="scientific">Actinoplanes friuliensis DSM 7358</name>
    <dbReference type="NCBI Taxonomy" id="1246995"/>
    <lineage>
        <taxon>Bacteria</taxon>
        <taxon>Bacillati</taxon>
        <taxon>Actinomycetota</taxon>
        <taxon>Actinomycetes</taxon>
        <taxon>Micromonosporales</taxon>
        <taxon>Micromonosporaceae</taxon>
        <taxon>Actinoplanes</taxon>
    </lineage>
</organism>
<sequence length="135" mass="14792">MRVFYRGPGAVITAELVTVVHSVRRSYVLAELEHVHIVRQQGRNGLADHRAMGVSALVSGIIVVPVVGQVSALLAAVVIIVLVLGAVVYMRLGPPAHHELVATYRGRRVVVFASDNEREFDQVCRGFQRAKEQQS</sequence>
<dbReference type="AlphaFoldDB" id="U5W3A2"/>
<dbReference type="OrthoDB" id="3296259at2"/>
<name>U5W3A2_9ACTN</name>
<keyword evidence="2" id="KW-1185">Reference proteome</keyword>
<gene>
    <name evidence="1" type="ORF">AFR_26585</name>
</gene>
<evidence type="ECO:0000313" key="1">
    <source>
        <dbReference type="EMBL" id="AGZ43579.1"/>
    </source>
</evidence>
<dbReference type="STRING" id="1246995.AFR_26585"/>
<dbReference type="PATRIC" id="fig|1246995.3.peg.5388"/>
<dbReference type="RefSeq" id="WP_023364417.1">
    <property type="nucleotide sequence ID" value="NC_022657.1"/>
</dbReference>
<proteinExistence type="predicted"/>